<name>A0A166SAF4_9AGAM</name>
<evidence type="ECO:0000313" key="3">
    <source>
        <dbReference type="Proteomes" id="UP000076532"/>
    </source>
</evidence>
<proteinExistence type="predicted"/>
<feature type="region of interest" description="Disordered" evidence="1">
    <location>
        <begin position="233"/>
        <end position="266"/>
    </location>
</feature>
<keyword evidence="3" id="KW-1185">Reference proteome</keyword>
<evidence type="ECO:0000313" key="2">
    <source>
        <dbReference type="EMBL" id="KZP29217.1"/>
    </source>
</evidence>
<dbReference type="STRING" id="436010.A0A166SAF4"/>
<evidence type="ECO:0000256" key="1">
    <source>
        <dbReference type="SAM" id="MobiDB-lite"/>
    </source>
</evidence>
<sequence>MPDIEREYVDLLFRASKKYASWDPEIPVVVGDWGRITSGRTGWAFWRRSRGTFLKEGNIFDDGKAAEHAINVPKEYGADSTEGVTWIVSENVTECDISAAAGGQTPALAQCTVSAGFKTSSGRGAILAMENDTVTSIDPPGSLRRLLDEKSMQGCVVVSQVHRCSKFARLLTAKDSHSVALGLSVEPPVSGVVDAKLDAKWVRSSSTGNFKSKVGKDGKRDYYPLFKLVSMTDQGTSSGMRGGELEEPPLPDAVPPWQLKEKSNQV</sequence>
<gene>
    <name evidence="2" type="ORF">FIBSPDRAFT_727504</name>
</gene>
<protein>
    <submittedName>
        <fullName evidence="2">Uncharacterized protein</fullName>
    </submittedName>
</protein>
<dbReference type="OrthoDB" id="3269947at2759"/>
<organism evidence="2 3">
    <name type="scientific">Athelia psychrophila</name>
    <dbReference type="NCBI Taxonomy" id="1759441"/>
    <lineage>
        <taxon>Eukaryota</taxon>
        <taxon>Fungi</taxon>
        <taxon>Dikarya</taxon>
        <taxon>Basidiomycota</taxon>
        <taxon>Agaricomycotina</taxon>
        <taxon>Agaricomycetes</taxon>
        <taxon>Agaricomycetidae</taxon>
        <taxon>Atheliales</taxon>
        <taxon>Atheliaceae</taxon>
        <taxon>Athelia</taxon>
    </lineage>
</organism>
<dbReference type="Proteomes" id="UP000076532">
    <property type="component" value="Unassembled WGS sequence"/>
</dbReference>
<reference evidence="2 3" key="1">
    <citation type="journal article" date="2016" name="Mol. Biol. Evol.">
        <title>Comparative Genomics of Early-Diverging Mushroom-Forming Fungi Provides Insights into the Origins of Lignocellulose Decay Capabilities.</title>
        <authorList>
            <person name="Nagy L.G."/>
            <person name="Riley R."/>
            <person name="Tritt A."/>
            <person name="Adam C."/>
            <person name="Daum C."/>
            <person name="Floudas D."/>
            <person name="Sun H."/>
            <person name="Yadav J.S."/>
            <person name="Pangilinan J."/>
            <person name="Larsson K.H."/>
            <person name="Matsuura K."/>
            <person name="Barry K."/>
            <person name="Labutti K."/>
            <person name="Kuo R."/>
            <person name="Ohm R.A."/>
            <person name="Bhattacharya S.S."/>
            <person name="Shirouzu T."/>
            <person name="Yoshinaga Y."/>
            <person name="Martin F.M."/>
            <person name="Grigoriev I.V."/>
            <person name="Hibbett D.S."/>
        </authorList>
    </citation>
    <scope>NUCLEOTIDE SEQUENCE [LARGE SCALE GENOMIC DNA]</scope>
    <source>
        <strain evidence="2 3">CBS 109695</strain>
    </source>
</reference>
<accession>A0A166SAF4</accession>
<dbReference type="EMBL" id="KV417499">
    <property type="protein sequence ID" value="KZP29217.1"/>
    <property type="molecule type" value="Genomic_DNA"/>
</dbReference>
<dbReference type="AlphaFoldDB" id="A0A166SAF4"/>